<name>A0AA42TWW9_9BURK</name>
<dbReference type="EMBL" id="JAOCEK010000026">
    <property type="protein sequence ID" value="MDH1336828.1"/>
    <property type="molecule type" value="Genomic_DNA"/>
</dbReference>
<feature type="compositionally biased region" description="Basic and acidic residues" evidence="1">
    <location>
        <begin position="81"/>
        <end position="90"/>
    </location>
</feature>
<evidence type="ECO:0000256" key="1">
    <source>
        <dbReference type="SAM" id="MobiDB-lite"/>
    </source>
</evidence>
<organism evidence="2 3">
    <name type="scientific">Comamonas thiooxydans</name>
    <dbReference type="NCBI Taxonomy" id="363952"/>
    <lineage>
        <taxon>Bacteria</taxon>
        <taxon>Pseudomonadati</taxon>
        <taxon>Pseudomonadota</taxon>
        <taxon>Betaproteobacteria</taxon>
        <taxon>Burkholderiales</taxon>
        <taxon>Comamonadaceae</taxon>
        <taxon>Comamonas</taxon>
    </lineage>
</organism>
<reference evidence="2" key="1">
    <citation type="submission" date="2022-09" db="EMBL/GenBank/DDBJ databases">
        <title>Intensive care unit water sources are persistently colonized with multi-drug resistant bacteria and are the site of extensive horizontal gene transfer of antibiotic resistance genes.</title>
        <authorList>
            <person name="Diorio-Toth L."/>
        </authorList>
    </citation>
    <scope>NUCLEOTIDE SEQUENCE</scope>
    <source>
        <strain evidence="2">GD03832</strain>
    </source>
</reference>
<dbReference type="RefSeq" id="WP_216361037.1">
    <property type="nucleotide sequence ID" value="NZ_JAOCEK010000026.1"/>
</dbReference>
<feature type="region of interest" description="Disordered" evidence="1">
    <location>
        <begin position="67"/>
        <end position="90"/>
    </location>
</feature>
<comment type="caution">
    <text evidence="2">The sequence shown here is derived from an EMBL/GenBank/DDBJ whole genome shotgun (WGS) entry which is preliminary data.</text>
</comment>
<evidence type="ECO:0000313" key="3">
    <source>
        <dbReference type="Proteomes" id="UP001161065"/>
    </source>
</evidence>
<dbReference type="AlphaFoldDB" id="A0AA42TWW9"/>
<protein>
    <submittedName>
        <fullName evidence="2">Transcriptional regulator</fullName>
    </submittedName>
</protein>
<gene>
    <name evidence="2" type="ORF">N5D63_22010</name>
</gene>
<evidence type="ECO:0000313" key="2">
    <source>
        <dbReference type="EMBL" id="MDH1336828.1"/>
    </source>
</evidence>
<proteinExistence type="predicted"/>
<accession>A0AA42TWW9</accession>
<dbReference type="Proteomes" id="UP001161065">
    <property type="component" value="Unassembled WGS sequence"/>
</dbReference>
<sequence>MTATATPFPFIILSKEAAAKALTISITTFESEVRSKRYPPAREISPGRIGWLYEELLAVARNLPVSHGLPPRNSGYGRAGKAKEASSSRR</sequence>